<gene>
    <name evidence="3" type="ORF">COA71_13845</name>
</gene>
<dbReference type="InterPro" id="IPR029058">
    <property type="entry name" value="AB_hydrolase_fold"/>
</dbReference>
<feature type="signal peptide" evidence="1">
    <location>
        <begin position="1"/>
        <end position="29"/>
    </location>
</feature>
<dbReference type="PANTHER" id="PTHR43194:SF4">
    <property type="entry name" value="AB HYDROLASE-1 DOMAIN-CONTAINING PROTEIN"/>
    <property type="match status" value="1"/>
</dbReference>
<dbReference type="SUPFAM" id="SSF53474">
    <property type="entry name" value="alpha/beta-Hydrolases"/>
    <property type="match status" value="1"/>
</dbReference>
<evidence type="ECO:0000313" key="4">
    <source>
        <dbReference type="Proteomes" id="UP000228987"/>
    </source>
</evidence>
<organism evidence="3 4">
    <name type="scientific">SAR86 cluster bacterium</name>
    <dbReference type="NCBI Taxonomy" id="2030880"/>
    <lineage>
        <taxon>Bacteria</taxon>
        <taxon>Pseudomonadati</taxon>
        <taxon>Pseudomonadota</taxon>
        <taxon>Gammaproteobacteria</taxon>
        <taxon>SAR86 cluster</taxon>
    </lineage>
</organism>
<dbReference type="PANTHER" id="PTHR43194">
    <property type="entry name" value="HYDROLASE ALPHA/BETA FOLD FAMILY"/>
    <property type="match status" value="1"/>
</dbReference>
<protein>
    <recommendedName>
        <fullName evidence="2">AB hydrolase-1 domain-containing protein</fullName>
    </recommendedName>
</protein>
<dbReference type="Pfam" id="PF00561">
    <property type="entry name" value="Abhydrolase_1"/>
    <property type="match status" value="1"/>
</dbReference>
<dbReference type="InterPro" id="IPR000073">
    <property type="entry name" value="AB_hydrolase_1"/>
</dbReference>
<evidence type="ECO:0000259" key="2">
    <source>
        <dbReference type="Pfam" id="PF00561"/>
    </source>
</evidence>
<feature type="chain" id="PRO_5013377398" description="AB hydrolase-1 domain-containing protein" evidence="1">
    <location>
        <begin position="30"/>
        <end position="355"/>
    </location>
</feature>
<proteinExistence type="predicted"/>
<accession>A0A2A5C6Y8</accession>
<comment type="caution">
    <text evidence="3">The sequence shown here is derived from an EMBL/GenBank/DDBJ whole genome shotgun (WGS) entry which is preliminary data.</text>
</comment>
<evidence type="ECO:0000313" key="3">
    <source>
        <dbReference type="EMBL" id="PCJ39533.1"/>
    </source>
</evidence>
<name>A0A2A5C6Y8_9GAMM</name>
<dbReference type="Gene3D" id="3.40.50.1820">
    <property type="entry name" value="alpha/beta hydrolase"/>
    <property type="match status" value="1"/>
</dbReference>
<reference evidence="4" key="1">
    <citation type="submission" date="2017-08" db="EMBL/GenBank/DDBJ databases">
        <title>A dynamic microbial community with high functional redundancy inhabits the cold, oxic subseafloor aquifer.</title>
        <authorList>
            <person name="Tully B.J."/>
            <person name="Wheat C.G."/>
            <person name="Glazer B.T."/>
            <person name="Huber J.A."/>
        </authorList>
    </citation>
    <scope>NUCLEOTIDE SEQUENCE [LARGE SCALE GENOMIC DNA]</scope>
</reference>
<keyword evidence="1" id="KW-0732">Signal</keyword>
<evidence type="ECO:0000256" key="1">
    <source>
        <dbReference type="SAM" id="SignalP"/>
    </source>
</evidence>
<feature type="domain" description="AB hydrolase-1" evidence="2">
    <location>
        <begin position="87"/>
        <end position="237"/>
    </location>
</feature>
<dbReference type="AlphaFoldDB" id="A0A2A5C6Y8"/>
<dbReference type="InterPro" id="IPR050228">
    <property type="entry name" value="Carboxylesterase_BioH"/>
</dbReference>
<dbReference type="EMBL" id="NVWI01000014">
    <property type="protein sequence ID" value="PCJ39533.1"/>
    <property type="molecule type" value="Genomic_DNA"/>
</dbReference>
<dbReference type="Proteomes" id="UP000228987">
    <property type="component" value="Unassembled WGS sequence"/>
</dbReference>
<sequence length="355" mass="36985">MIFSKGKNSAILTVISLFAAVFGSVAAFAEGEAGIISLRSQGHFFVGGETYEVEGNPNAGPFGAPGVAMQNQMFVGYQLVADPQHPYPLVLVHGGGGQATDWFSTPDNRDGWRDYFLAAGFDVYWIDRPGFGRSPTNSSYGELGPNTSSGLIKFLSASDFWPGDLDDMYDESLLNWLASSPPGPAASNDIAGSRLGLLLDRIGPAIVITHSAGGATGWLGNEASPDNVAGIIAIEAVGSNMLAEDSRGGMTFSPALPADFSGVEDADGCLMQAQGSVSELSNLTAKPVVLVGSDRGLTQALGLDCATKVLNQAGVDADFVYLPDLGFVGNGHFMMADTNSGEIAEVIIDIATNME</sequence>